<feature type="transmembrane region" description="Helical" evidence="1">
    <location>
        <begin position="44"/>
        <end position="61"/>
    </location>
</feature>
<feature type="transmembrane region" description="Helical" evidence="1">
    <location>
        <begin position="327"/>
        <end position="354"/>
    </location>
</feature>
<accession>A0AAI9V4I8</accession>
<dbReference type="AlphaFoldDB" id="A0AAI9V4I8"/>
<evidence type="ECO:0000313" key="2">
    <source>
        <dbReference type="EMBL" id="KAK1470644.1"/>
    </source>
</evidence>
<reference evidence="2" key="1">
    <citation type="submission" date="2016-11" db="EMBL/GenBank/DDBJ databases">
        <title>The genome sequence of Colletotrichum cuscutae.</title>
        <authorList>
            <person name="Baroncelli R."/>
        </authorList>
    </citation>
    <scope>NUCLEOTIDE SEQUENCE</scope>
    <source>
        <strain evidence="2">IMI 304802</strain>
    </source>
</reference>
<proteinExistence type="predicted"/>
<dbReference type="PANTHER" id="PTHR35043:SF8">
    <property type="entry name" value="DUF4220 DOMAIN-CONTAINING PROTEIN"/>
    <property type="match status" value="1"/>
</dbReference>
<dbReference type="EMBL" id="MPDP01000223">
    <property type="protein sequence ID" value="KAK1470644.1"/>
    <property type="molecule type" value="Genomic_DNA"/>
</dbReference>
<feature type="transmembrane region" description="Helical" evidence="1">
    <location>
        <begin position="491"/>
        <end position="511"/>
    </location>
</feature>
<keyword evidence="1" id="KW-0812">Transmembrane</keyword>
<keyword evidence="1" id="KW-1133">Transmembrane helix</keyword>
<dbReference type="PANTHER" id="PTHR35043">
    <property type="entry name" value="TRANSCRIPTION FACTOR DOMAIN-CONTAINING PROTEIN"/>
    <property type="match status" value="1"/>
</dbReference>
<feature type="transmembrane region" description="Helical" evidence="1">
    <location>
        <begin position="366"/>
        <end position="387"/>
    </location>
</feature>
<gene>
    <name evidence="2" type="ORF">CCUS01_00759</name>
</gene>
<keyword evidence="1" id="KW-0472">Membrane</keyword>
<keyword evidence="3" id="KW-1185">Reference proteome</keyword>
<feature type="transmembrane region" description="Helical" evidence="1">
    <location>
        <begin position="81"/>
        <end position="104"/>
    </location>
</feature>
<name>A0AAI9V4I8_9PEZI</name>
<evidence type="ECO:0000313" key="3">
    <source>
        <dbReference type="Proteomes" id="UP001239213"/>
    </source>
</evidence>
<protein>
    <submittedName>
        <fullName evidence="2">Uncharacterized protein</fullName>
    </submittedName>
</protein>
<dbReference type="Proteomes" id="UP001239213">
    <property type="component" value="Unassembled WGS sequence"/>
</dbReference>
<comment type="caution">
    <text evidence="2">The sequence shown here is derived from an EMBL/GenBank/DDBJ whole genome shotgun (WGS) entry which is preliminary data.</text>
</comment>
<evidence type="ECO:0000256" key="1">
    <source>
        <dbReference type="SAM" id="Phobius"/>
    </source>
</evidence>
<sequence>MADPNTHPWGYYCGNSTDSSANGTIDIWKPVCGWVSAGNDRGTIDILWSSNLTIFLCVWVATHPNALGHGEKWWHAAIDKFNLAAIGLLGPDFLFGIAVGQLASARKSVKEFKKLPKRIRGDKKWTLKHAFFVDMGGIHLKSPDYGRFPINAAQLLYLIKNEYVVYPDMEAMAISERNSVDALSRIITMWQAILFCIKEGDRLRLGLPITPLELTALSFTFVMFSTSIGWFYKPTITCPQDTETETAIEFIRKKARQTTHPDLPHEWFQTPLAFVSRQEFRIATHWSYYTRLCDMMHLHLFVRPMDTSPTVFRPYLKRPWSRIPSDIWMPIGLSLWIPSIFVMALFSCSFMFGWNFFFPSETERKLWRVCATYHMIFSLYGGIYYSFEVWRSYRRLKNSKALPLSIAIEDPESQRHQSQSNDKEYAALPTCTSIATEDARSQRHQIHSSSAPNIKLHVQAKAWGRSAHRWIGKWRNISPDQNPDMAVPLRVVIPTTIFCALYVFCRAYFYLEDSLSLRVQPQGTYMTGDKILPFIATPVL</sequence>
<organism evidence="2 3">
    <name type="scientific">Colletotrichum cuscutae</name>
    <dbReference type="NCBI Taxonomy" id="1209917"/>
    <lineage>
        <taxon>Eukaryota</taxon>
        <taxon>Fungi</taxon>
        <taxon>Dikarya</taxon>
        <taxon>Ascomycota</taxon>
        <taxon>Pezizomycotina</taxon>
        <taxon>Sordariomycetes</taxon>
        <taxon>Hypocreomycetidae</taxon>
        <taxon>Glomerellales</taxon>
        <taxon>Glomerellaceae</taxon>
        <taxon>Colletotrichum</taxon>
        <taxon>Colletotrichum acutatum species complex</taxon>
    </lineage>
</organism>